<dbReference type="PANTHER" id="PTHR43399:SF4">
    <property type="entry name" value="CELL WALL-ASSOCIATED PROTEASE"/>
    <property type="match status" value="1"/>
</dbReference>
<dbReference type="InterPro" id="IPR013783">
    <property type="entry name" value="Ig-like_fold"/>
</dbReference>
<proteinExistence type="inferred from homology"/>
<dbReference type="InterPro" id="IPR017297">
    <property type="entry name" value="Peptidase_S8A_DPH-A"/>
</dbReference>
<evidence type="ECO:0000256" key="5">
    <source>
        <dbReference type="PIRSR" id="PIRSR615500-1"/>
    </source>
</evidence>
<feature type="chain" id="PRO_5002515777" evidence="8">
    <location>
        <begin position="33"/>
        <end position="1106"/>
    </location>
</feature>
<dbReference type="InterPro" id="IPR022398">
    <property type="entry name" value="Peptidase_S8_His-AS"/>
</dbReference>
<dbReference type="PATRIC" id="fig|408015.6.peg.3103"/>
<keyword evidence="11" id="KW-1185">Reference proteome</keyword>
<accession>A0A0F7FW17</accession>
<evidence type="ECO:0000313" key="10">
    <source>
        <dbReference type="EMBL" id="AKG44448.1"/>
    </source>
</evidence>
<dbReference type="InterPro" id="IPR015500">
    <property type="entry name" value="Peptidase_S8_subtilisin-rel"/>
</dbReference>
<dbReference type="STRING" id="408015.SXIM_30640"/>
<keyword evidence="4 6" id="KW-0720">Serine protease</keyword>
<keyword evidence="2 6" id="KW-0645">Protease</keyword>
<dbReference type="AlphaFoldDB" id="A0A0F7FW17"/>
<dbReference type="Gene3D" id="2.60.40.10">
    <property type="entry name" value="Immunoglobulins"/>
    <property type="match status" value="1"/>
</dbReference>
<dbReference type="SUPFAM" id="SSF52743">
    <property type="entry name" value="Subtilisin-like"/>
    <property type="match status" value="1"/>
</dbReference>
<keyword evidence="8" id="KW-0732">Signal</keyword>
<dbReference type="EMBL" id="CP009922">
    <property type="protein sequence ID" value="AKG44448.1"/>
    <property type="molecule type" value="Genomic_DNA"/>
</dbReference>
<dbReference type="PROSITE" id="PS51892">
    <property type="entry name" value="SUBTILASE"/>
    <property type="match status" value="1"/>
</dbReference>
<evidence type="ECO:0000256" key="6">
    <source>
        <dbReference type="PROSITE-ProRule" id="PRU01240"/>
    </source>
</evidence>
<dbReference type="GO" id="GO:0005975">
    <property type="term" value="P:carbohydrate metabolic process"/>
    <property type="evidence" value="ECO:0007669"/>
    <property type="project" value="UniProtKB-ARBA"/>
</dbReference>
<evidence type="ECO:0000256" key="2">
    <source>
        <dbReference type="ARBA" id="ARBA00022670"/>
    </source>
</evidence>
<dbReference type="InterPro" id="IPR000209">
    <property type="entry name" value="Peptidase_S8/S53_dom"/>
</dbReference>
<dbReference type="Gene3D" id="3.40.50.200">
    <property type="entry name" value="Peptidase S8/S53 domain"/>
    <property type="match status" value="1"/>
</dbReference>
<evidence type="ECO:0000256" key="4">
    <source>
        <dbReference type="ARBA" id="ARBA00022825"/>
    </source>
</evidence>
<name>A0A0F7FW17_9ACTN</name>
<dbReference type="PROSITE" id="PS00138">
    <property type="entry name" value="SUBTILASE_SER"/>
    <property type="match status" value="1"/>
</dbReference>
<feature type="active site" description="Charge relay system" evidence="5 6">
    <location>
        <position position="456"/>
    </location>
</feature>
<dbReference type="PRINTS" id="PR00723">
    <property type="entry name" value="SUBTILISIN"/>
</dbReference>
<comment type="similarity">
    <text evidence="1 6 7">Belongs to the peptidase S8 family.</text>
</comment>
<evidence type="ECO:0000256" key="1">
    <source>
        <dbReference type="ARBA" id="ARBA00011073"/>
    </source>
</evidence>
<dbReference type="InterPro" id="IPR023828">
    <property type="entry name" value="Peptidase_S8_Ser-AS"/>
</dbReference>
<reference evidence="10" key="1">
    <citation type="submission" date="2019-08" db="EMBL/GenBank/DDBJ databases">
        <title>Complete genome sequence of a mangrove-derived Streptomyces xiamenensis.</title>
        <authorList>
            <person name="Xu J."/>
        </authorList>
    </citation>
    <scope>NUCLEOTIDE SEQUENCE</scope>
    <source>
        <strain evidence="10">318</strain>
    </source>
</reference>
<dbReference type="InterPro" id="IPR023827">
    <property type="entry name" value="Peptidase_S8_Asp-AS"/>
</dbReference>
<feature type="domain" description="Peptidase S8/S53" evidence="9">
    <location>
        <begin position="235"/>
        <end position="502"/>
    </location>
</feature>
<feature type="signal peptide" evidence="8">
    <location>
        <begin position="1"/>
        <end position="32"/>
    </location>
</feature>
<dbReference type="KEGG" id="sxi:SXIM_30640"/>
<dbReference type="PROSITE" id="PS00137">
    <property type="entry name" value="SUBTILASE_HIS"/>
    <property type="match status" value="1"/>
</dbReference>
<dbReference type="Proteomes" id="UP000034034">
    <property type="component" value="Chromosome"/>
</dbReference>
<evidence type="ECO:0000256" key="3">
    <source>
        <dbReference type="ARBA" id="ARBA00022801"/>
    </source>
</evidence>
<gene>
    <name evidence="10" type="ORF">SXIM_30640</name>
</gene>
<organism evidence="10 11">
    <name type="scientific">Streptomyces xiamenensis</name>
    <dbReference type="NCBI Taxonomy" id="408015"/>
    <lineage>
        <taxon>Bacteria</taxon>
        <taxon>Bacillati</taxon>
        <taxon>Actinomycetota</taxon>
        <taxon>Actinomycetes</taxon>
        <taxon>Kitasatosporales</taxon>
        <taxon>Streptomycetaceae</taxon>
        <taxon>Streptomyces</taxon>
    </lineage>
</organism>
<feature type="active site" description="Charge relay system" evidence="5 6">
    <location>
        <position position="277"/>
    </location>
</feature>
<dbReference type="PIRSF" id="PIRSF037854">
    <property type="entry name" value="Dihydropyridine_esterase"/>
    <property type="match status" value="1"/>
</dbReference>
<dbReference type="PROSITE" id="PS00136">
    <property type="entry name" value="SUBTILASE_ASP"/>
    <property type="match status" value="1"/>
</dbReference>
<feature type="active site" description="Charge relay system" evidence="5 6">
    <location>
        <position position="244"/>
    </location>
</feature>
<dbReference type="InterPro" id="IPR036852">
    <property type="entry name" value="Peptidase_S8/S53_dom_sf"/>
</dbReference>
<dbReference type="HOGENOM" id="CLU_007528_0_0_11"/>
<dbReference type="Pfam" id="PF00082">
    <property type="entry name" value="Peptidase_S8"/>
    <property type="match status" value="1"/>
</dbReference>
<evidence type="ECO:0000259" key="9">
    <source>
        <dbReference type="Pfam" id="PF00082"/>
    </source>
</evidence>
<dbReference type="PANTHER" id="PTHR43399">
    <property type="entry name" value="SUBTILISIN-RELATED"/>
    <property type="match status" value="1"/>
</dbReference>
<evidence type="ECO:0000256" key="8">
    <source>
        <dbReference type="SAM" id="SignalP"/>
    </source>
</evidence>
<keyword evidence="3 6" id="KW-0378">Hydrolase</keyword>
<dbReference type="GO" id="GO:0006508">
    <property type="term" value="P:proteolysis"/>
    <property type="evidence" value="ECO:0007669"/>
    <property type="project" value="UniProtKB-KW"/>
</dbReference>
<protein>
    <submittedName>
        <fullName evidence="10">1,4-dihydropyridine enantioselective esterase</fullName>
    </submittedName>
</protein>
<sequence>MGAQLRKKFHRSLAAGAIAVAMAAGAAVPAVAAPGGSQGGIDSITSDGSGLRVTLITGDQVVVGQDGQVRGLIRAEGRESIPVQHLTIAGDSYVIPQDARSLIRAGSLDQRLFNVSRLATERYQQAGGLPLIVTYGGQARTQDSAASLLADAAPQGSEDSTFLESLNGEALVVTAEETADVWAALTRTTGGGEAFALAATPGITAIALDGVAHKTLAESVPQIGAPEAWEAGYDGEGVKVAVVDTGVSDAHPDLADGKVTAAENFSDSPDAVDRDGHGTHVASTVAGTGAHSGGTYTGVAPGAEIISAKVLDDNGGGWESDIIEGMEWAVDQGADIISMSLGGPAGFEIDPMEEAVNRLSAESDALFVIAAGNSGPYAGSIGSPGTADAALTIGAVDKSDQLADFSSVGPRTRDGALKPDVTAPGVDIAAAGAPDAAIWQYGDPVADGYVAISGTSMATPHASGAAALLKQQHPEWTGEQLKAVLTGSTIGGEGLSATQQGSGRIDVPSAMDATVIAETTSLSFGIVPFPHEEADPVTQELTYRNLGDTDVTLDLALETLDTEGGAAPGGFYTLSADQVTVPAGGTATVEVTAHTALGDQYGIYSAYITATGDNGQSIRTAGAVEREAEKFDLTLEVTGRDGEASEFYYGDLYNLTTGEWFDVYQTARVPEGEYAIAVSVLEPDEAQEYLDGIDWLVLPGLTVTEDTAVSVDAREAEELVYASPDDAATQIDLSAGFVLESDDFSLNSGWSAGGLPEGFGTAQLGEPGEGNRISGYATTTWEREDTQYQGAYIHEEGFYTGLERRIKPEDLAEIVTHQGSPVAGDSGVLFTWATELGFASATEKELPRTTTVFVETGATGWGQDLWALGSDSFYEAEAREYEAGESVERTFNVGVFGPLVDGEYGGLVREGDLLWGQLIPFADGAGHWGSTPYDEDNARTVLYRDGEEFAVFDDVLDFATFELPAEEAAYELVTTVGRDADVFPVSTEITASFTFTSGGTDEEWVQLPASGVRYSPALALDSTAPAGETSFEVPFTVQGSGAGDGSTVVISYSTDGGETWLDAAVADGVATVDNPAAGGSVSLHAEVTDADGNTSTQTIIDAYRTA</sequence>
<evidence type="ECO:0000256" key="7">
    <source>
        <dbReference type="RuleBase" id="RU003355"/>
    </source>
</evidence>
<dbReference type="GO" id="GO:0004252">
    <property type="term" value="F:serine-type endopeptidase activity"/>
    <property type="evidence" value="ECO:0007669"/>
    <property type="project" value="UniProtKB-UniRule"/>
</dbReference>
<evidence type="ECO:0000313" key="11">
    <source>
        <dbReference type="Proteomes" id="UP000034034"/>
    </source>
</evidence>
<dbReference type="InterPro" id="IPR051048">
    <property type="entry name" value="Peptidase_S8/S53_subtilisin"/>
</dbReference>